<accession>A0A8X6US72</accession>
<dbReference type="AlphaFoldDB" id="A0A8X6US72"/>
<reference evidence="1" key="1">
    <citation type="submission" date="2020-08" db="EMBL/GenBank/DDBJ databases">
        <title>Multicomponent nature underlies the extraordinary mechanical properties of spider dragline silk.</title>
        <authorList>
            <person name="Kono N."/>
            <person name="Nakamura H."/>
            <person name="Mori M."/>
            <person name="Yoshida Y."/>
            <person name="Ohtoshi R."/>
            <person name="Malay A.D."/>
            <person name="Moran D.A.P."/>
            <person name="Tomita M."/>
            <person name="Numata K."/>
            <person name="Arakawa K."/>
        </authorList>
    </citation>
    <scope>NUCLEOTIDE SEQUENCE</scope>
</reference>
<name>A0A8X6US72_NEPPI</name>
<evidence type="ECO:0000313" key="1">
    <source>
        <dbReference type="EMBL" id="GFU60993.1"/>
    </source>
</evidence>
<evidence type="ECO:0000313" key="2">
    <source>
        <dbReference type="Proteomes" id="UP000887013"/>
    </source>
</evidence>
<keyword evidence="2" id="KW-1185">Reference proteome</keyword>
<dbReference type="EMBL" id="BMAW01040781">
    <property type="protein sequence ID" value="GFU60993.1"/>
    <property type="molecule type" value="Genomic_DNA"/>
</dbReference>
<protein>
    <submittedName>
        <fullName evidence="1">Peptidase A2 domain-containing protein</fullName>
    </submittedName>
</protein>
<organism evidence="1 2">
    <name type="scientific">Nephila pilipes</name>
    <name type="common">Giant wood spider</name>
    <name type="synonym">Nephila maculata</name>
    <dbReference type="NCBI Taxonomy" id="299642"/>
    <lineage>
        <taxon>Eukaryota</taxon>
        <taxon>Metazoa</taxon>
        <taxon>Ecdysozoa</taxon>
        <taxon>Arthropoda</taxon>
        <taxon>Chelicerata</taxon>
        <taxon>Arachnida</taxon>
        <taxon>Araneae</taxon>
        <taxon>Araneomorphae</taxon>
        <taxon>Entelegynae</taxon>
        <taxon>Araneoidea</taxon>
        <taxon>Nephilidae</taxon>
        <taxon>Nephila</taxon>
    </lineage>
</organism>
<gene>
    <name evidence="1" type="primary">AVEN_214302_1</name>
    <name evidence="1" type="ORF">NPIL_499001</name>
</gene>
<sequence>MNIRRSIWREMDETGTLQTEIVHSDVFFQNFFNINSKVFETIISVVKYIYLSFDAIVRQDCFRQAKFSISIEGSSLIPDNDDTEFFVNISNAVVRNSVPNLTIILNDDIISEVALLVNSSEPVNTKTPDLEISIVLSNDNVVSQRPRHIP</sequence>
<proteinExistence type="predicted"/>
<dbReference type="Proteomes" id="UP000887013">
    <property type="component" value="Unassembled WGS sequence"/>
</dbReference>
<comment type="caution">
    <text evidence="1">The sequence shown here is derived from an EMBL/GenBank/DDBJ whole genome shotgun (WGS) entry which is preliminary data.</text>
</comment>